<dbReference type="SUPFAM" id="SSF46689">
    <property type="entry name" value="Homeodomain-like"/>
    <property type="match status" value="1"/>
</dbReference>
<proteinExistence type="predicted"/>
<dbReference type="AlphaFoldDB" id="A0A7W3MXE5"/>
<evidence type="ECO:0000313" key="3">
    <source>
        <dbReference type="Proteomes" id="UP000539313"/>
    </source>
</evidence>
<name>A0A7W3MXE5_9ACTN</name>
<protein>
    <submittedName>
        <fullName evidence="2">Transposase-like protein</fullName>
    </submittedName>
</protein>
<comment type="caution">
    <text evidence="2">The sequence shown here is derived from an EMBL/GenBank/DDBJ whole genome shotgun (WGS) entry which is preliminary data.</text>
</comment>
<feature type="region of interest" description="Disordered" evidence="1">
    <location>
        <begin position="48"/>
        <end position="67"/>
    </location>
</feature>
<accession>A0A7W3MXE5</accession>
<organism evidence="2 3">
    <name type="scientific">Thermomonospora cellulosilytica</name>
    <dbReference type="NCBI Taxonomy" id="1411118"/>
    <lineage>
        <taxon>Bacteria</taxon>
        <taxon>Bacillati</taxon>
        <taxon>Actinomycetota</taxon>
        <taxon>Actinomycetes</taxon>
        <taxon>Streptosporangiales</taxon>
        <taxon>Thermomonosporaceae</taxon>
        <taxon>Thermomonospora</taxon>
    </lineage>
</organism>
<dbReference type="InterPro" id="IPR009057">
    <property type="entry name" value="Homeodomain-like_sf"/>
</dbReference>
<reference evidence="2 3" key="1">
    <citation type="submission" date="2020-08" db="EMBL/GenBank/DDBJ databases">
        <title>Sequencing the genomes of 1000 actinobacteria strains.</title>
        <authorList>
            <person name="Klenk H.-P."/>
        </authorList>
    </citation>
    <scope>NUCLEOTIDE SEQUENCE [LARGE SCALE GENOMIC DNA]</scope>
    <source>
        <strain evidence="2 3">DSM 45823</strain>
    </source>
</reference>
<dbReference type="RefSeq" id="WP_182705362.1">
    <property type="nucleotide sequence ID" value="NZ_JACJII010000001.1"/>
</dbReference>
<sequence length="139" mass="14932">MPAPLPDDVRAAILADIKAGTKSRNQIARDHGVSPSTVTRLAQTDGLDEAFDRSQTEKATTARVADSKAGRVDHTADLLDLSRAALARLRERLPDMSDRDLITLLGVAADKHIALGRLDSDDQGLSAVDAWLRDIIGQP</sequence>
<dbReference type="Proteomes" id="UP000539313">
    <property type="component" value="Unassembled WGS sequence"/>
</dbReference>
<evidence type="ECO:0000256" key="1">
    <source>
        <dbReference type="SAM" id="MobiDB-lite"/>
    </source>
</evidence>
<dbReference type="EMBL" id="JACJII010000001">
    <property type="protein sequence ID" value="MBA9003678.1"/>
    <property type="molecule type" value="Genomic_DNA"/>
</dbReference>
<evidence type="ECO:0000313" key="2">
    <source>
        <dbReference type="EMBL" id="MBA9003678.1"/>
    </source>
</evidence>
<gene>
    <name evidence="2" type="ORF">HNR21_002560</name>
</gene>
<keyword evidence="3" id="KW-1185">Reference proteome</keyword>